<organism evidence="2 3">
    <name type="scientific">Propionicimonas paludicola</name>
    <dbReference type="NCBI Taxonomy" id="185243"/>
    <lineage>
        <taxon>Bacteria</taxon>
        <taxon>Bacillati</taxon>
        <taxon>Actinomycetota</taxon>
        <taxon>Actinomycetes</taxon>
        <taxon>Propionibacteriales</taxon>
        <taxon>Nocardioidaceae</taxon>
        <taxon>Propionicimonas</taxon>
    </lineage>
</organism>
<gene>
    <name evidence="2" type="ORF">ATK74_1788</name>
</gene>
<comment type="caution">
    <text evidence="2">The sequence shown here is derived from an EMBL/GenBank/DDBJ whole genome shotgun (WGS) entry which is preliminary data.</text>
</comment>
<dbReference type="EMBL" id="PDJC01000001">
    <property type="protein sequence ID" value="PFG17225.1"/>
    <property type="molecule type" value="Genomic_DNA"/>
</dbReference>
<dbReference type="Proteomes" id="UP000226079">
    <property type="component" value="Unassembled WGS sequence"/>
</dbReference>
<evidence type="ECO:0000256" key="1">
    <source>
        <dbReference type="SAM" id="Phobius"/>
    </source>
</evidence>
<keyword evidence="3" id="KW-1185">Reference proteome</keyword>
<reference evidence="2 3" key="1">
    <citation type="submission" date="2017-10" db="EMBL/GenBank/DDBJ databases">
        <title>Sequencing the genomes of 1000 actinobacteria strains.</title>
        <authorList>
            <person name="Klenk H.-P."/>
        </authorList>
    </citation>
    <scope>NUCLEOTIDE SEQUENCE [LARGE SCALE GENOMIC DNA]</scope>
    <source>
        <strain evidence="2 3">DSM 15597</strain>
    </source>
</reference>
<keyword evidence="1" id="KW-1133">Transmembrane helix</keyword>
<proteinExistence type="predicted"/>
<keyword evidence="1" id="KW-0812">Transmembrane</keyword>
<dbReference type="AlphaFoldDB" id="A0A2A9CT46"/>
<feature type="transmembrane region" description="Helical" evidence="1">
    <location>
        <begin position="6"/>
        <end position="27"/>
    </location>
</feature>
<accession>A0A2A9CT46</accession>
<evidence type="ECO:0000313" key="3">
    <source>
        <dbReference type="Proteomes" id="UP000226079"/>
    </source>
</evidence>
<name>A0A2A9CT46_9ACTN</name>
<evidence type="ECO:0000313" key="2">
    <source>
        <dbReference type="EMBL" id="PFG17225.1"/>
    </source>
</evidence>
<keyword evidence="1" id="KW-0472">Membrane</keyword>
<sequence length="61" mass="6924">MNTDPVTWTALVFLAVVVLLTGSLVAVRRHKARGWWVCICGTRFHSNDLLDKHINECEAMK</sequence>
<protein>
    <submittedName>
        <fullName evidence="2">Uncharacterized protein</fullName>
    </submittedName>
</protein>
<dbReference type="RefSeq" id="WP_098460676.1">
    <property type="nucleotide sequence ID" value="NZ_PDJC01000001.1"/>
</dbReference>